<dbReference type="Proteomes" id="UP000003254">
    <property type="component" value="Unassembled WGS sequence"/>
</dbReference>
<dbReference type="GeneID" id="77334430"/>
<dbReference type="eggNOG" id="COG1475">
    <property type="taxonomic scope" value="Bacteria"/>
</dbReference>
<comment type="caution">
    <text evidence="1">The sequence shown here is derived from an EMBL/GenBank/DDBJ whole genome shotgun (WGS) entry which is preliminary data.</text>
</comment>
<dbReference type="HOGENOM" id="CLU_857062_0_0_9"/>
<keyword evidence="2" id="KW-1185">Reference proteome</keyword>
<evidence type="ECO:0000313" key="2">
    <source>
        <dbReference type="Proteomes" id="UP000003254"/>
    </source>
</evidence>
<evidence type="ECO:0000313" key="1">
    <source>
        <dbReference type="EMBL" id="EDY32928.1"/>
    </source>
</evidence>
<dbReference type="AlphaFoldDB" id="B5CP22"/>
<evidence type="ECO:0008006" key="3">
    <source>
        <dbReference type="Google" id="ProtNLM"/>
    </source>
</evidence>
<proteinExistence type="predicted"/>
<name>B5CP22_9FIRM</name>
<dbReference type="EMBL" id="ABOU02000032">
    <property type="protein sequence ID" value="EDY32928.1"/>
    <property type="molecule type" value="Genomic_DNA"/>
</dbReference>
<reference evidence="1 2" key="2">
    <citation type="submission" date="2008-08" db="EMBL/GenBank/DDBJ databases">
        <authorList>
            <person name="Fulton L."/>
            <person name="Clifton S."/>
            <person name="Fulton B."/>
            <person name="Xu J."/>
            <person name="Minx P."/>
            <person name="Pepin K.H."/>
            <person name="Johnson M."/>
            <person name="Bhonagiri V."/>
            <person name="Nash W.E."/>
            <person name="Mardis E.R."/>
            <person name="Wilson R.K."/>
        </authorList>
    </citation>
    <scope>NUCLEOTIDE SEQUENCE [LARGE SCALE GENOMIC DNA]</scope>
    <source>
        <strain evidence="1 2">ATCC 29176</strain>
    </source>
</reference>
<organism evidence="1 2">
    <name type="scientific">[Ruminococcus] lactaris ATCC 29176</name>
    <dbReference type="NCBI Taxonomy" id="471875"/>
    <lineage>
        <taxon>Bacteria</taxon>
        <taxon>Bacillati</taxon>
        <taxon>Bacillota</taxon>
        <taxon>Clostridia</taxon>
        <taxon>Lachnospirales</taxon>
        <taxon>Lachnospiraceae</taxon>
        <taxon>Mediterraneibacter</taxon>
    </lineage>
</organism>
<protein>
    <recommendedName>
        <fullName evidence="3">ParB/Sulfiredoxin domain-containing protein</fullName>
    </recommendedName>
</protein>
<gene>
    <name evidence="1" type="ORF">RUMLAC_01213</name>
</gene>
<sequence>MDPNNPRFTSLKWDDIPDQQISDASIQVATKRKLEEEFSIYKLVDNIQINGFLPIDRVIVKKFAENKYVVLEGNRRICAAKNIMELYKGNPEQVEESVVDSLKEISCLIYTGSERQPSWVFQGLRHIIGIQEWPAYNKARLLVQLMEDENLSLTEVGKKFGLTAYGAGQWVRGYYAFIQAAEESDYTQEIDERAYPYLQEIFSRSNPVFKDWLQWNDTEYKFEDNLKFNEFLSWLYPRNEENVLDGVEVKGNWDNRLIKRSNDIRIVSFLLRESISDFEMFRADGDLEKAQNSANTRKYLESQDPSTETLEKIKSCTKALDDIPFKLVMSRKEELSDLLEKLSDKVGEILDACR</sequence>
<reference evidence="1 2" key="1">
    <citation type="submission" date="2008-08" db="EMBL/GenBank/DDBJ databases">
        <title>Draft genome sequence of Ruminococcus lactaris ATCC 29176.</title>
        <authorList>
            <person name="Sudarsanam P."/>
            <person name="Ley R."/>
            <person name="Guruge J."/>
            <person name="Turnbaugh P.J."/>
            <person name="Mahowald M."/>
            <person name="Liep D."/>
            <person name="Gordon J."/>
        </authorList>
    </citation>
    <scope>NUCLEOTIDE SEQUENCE [LARGE SCALE GENOMIC DNA]</scope>
    <source>
        <strain evidence="1 2">ATCC 29176</strain>
    </source>
</reference>
<accession>B5CP22</accession>
<dbReference type="RefSeq" id="WP_005610805.1">
    <property type="nucleotide sequence ID" value="NZ_CP102292.1"/>
</dbReference>